<protein>
    <submittedName>
        <fullName evidence="1">cDNA FLJ25170 fis, clone CBR08752</fullName>
    </submittedName>
</protein>
<accession>Q96LQ9</accession>
<sequence>MAVLQKTEGTFLAITRPPAFTQNPPAPGAAVLAWPVAAHSQALPFPSWSDLCVLLLASPAPCSSTALLTARREALGSTEHPRPGQLKNPFVSLVVPGAESLGFHPAQAGLAAPVDRFVCKVLPTPHQLLCTHSSPPFFVPTVLNQTSRVRNQIGSMQRLGSFSSDV</sequence>
<dbReference type="EMBL" id="AK057899">
    <property type="protein sequence ID" value="BAB71611.1"/>
    <property type="molecule type" value="mRNA"/>
</dbReference>
<proteinExistence type="evidence at transcript level"/>
<dbReference type="AlphaFoldDB" id="Q96LQ9"/>
<evidence type="ECO:0000313" key="1">
    <source>
        <dbReference type="EMBL" id="BAB71611.1"/>
    </source>
</evidence>
<organism evidence="1">
    <name type="scientific">Homo sapiens</name>
    <name type="common">Human</name>
    <dbReference type="NCBI Taxonomy" id="9606"/>
    <lineage>
        <taxon>Eukaryota</taxon>
        <taxon>Metazoa</taxon>
        <taxon>Chordata</taxon>
        <taxon>Craniata</taxon>
        <taxon>Vertebrata</taxon>
        <taxon>Euteleostomi</taxon>
        <taxon>Mammalia</taxon>
        <taxon>Eutheria</taxon>
        <taxon>Euarchontoglires</taxon>
        <taxon>Primates</taxon>
        <taxon>Haplorrhini</taxon>
        <taxon>Catarrhini</taxon>
        <taxon>Hominidae</taxon>
        <taxon>Homo</taxon>
    </lineage>
</organism>
<name>Q96LQ9_HUMAN</name>
<reference evidence="1" key="1">
    <citation type="submission" date="2001-10" db="EMBL/GenBank/DDBJ databases">
        <title>NEDO human cDNA sequencing project.</title>
        <authorList>
            <person name="Tashiro H."/>
            <person name="Yamazaki M."/>
            <person name="Watanabe K."/>
            <person name="Kumagai A."/>
            <person name="Itakura S."/>
            <person name="Fukuzumi Y."/>
            <person name="Fujimori Y."/>
            <person name="Komiyama M."/>
            <person name="Suzuki Y."/>
            <person name="Hata H."/>
            <person name="Nakagawa K."/>
            <person name="Mizuno S."/>
            <person name="Morinaga M."/>
            <person name="Kawamura M."/>
            <person name="Sugiyama T."/>
            <person name="Irie R."/>
            <person name="Otsuki T."/>
            <person name="Sato H."/>
            <person name="Nishikawa T."/>
            <person name="Sugiyama A."/>
            <person name="Kawakami B."/>
            <person name="Nagai K."/>
            <person name="Isogai T."/>
            <person name="Sugano S."/>
        </authorList>
    </citation>
    <scope>NUCLEOTIDE SEQUENCE</scope>
    <source>
        <tissue evidence="1">Brain</tissue>
    </source>
</reference>